<name>A0AAN5I6K6_9BILA</name>
<gene>
    <name evidence="3" type="ORF">PMAYCL1PPCAC_22486</name>
</gene>
<evidence type="ECO:0000256" key="1">
    <source>
        <dbReference type="SAM" id="Coils"/>
    </source>
</evidence>
<dbReference type="AlphaFoldDB" id="A0AAN5I6K6"/>
<feature type="region of interest" description="Disordered" evidence="2">
    <location>
        <begin position="47"/>
        <end position="117"/>
    </location>
</feature>
<reference evidence="4" key="1">
    <citation type="submission" date="2022-10" db="EMBL/GenBank/DDBJ databases">
        <title>Genome assembly of Pristionchus species.</title>
        <authorList>
            <person name="Yoshida K."/>
            <person name="Sommer R.J."/>
        </authorList>
    </citation>
    <scope>NUCLEOTIDE SEQUENCE [LARGE SCALE GENOMIC DNA]</scope>
    <source>
        <strain evidence="4">RS5460</strain>
    </source>
</reference>
<dbReference type="EMBL" id="BTRK01000005">
    <property type="protein sequence ID" value="GMR52291.1"/>
    <property type="molecule type" value="Genomic_DNA"/>
</dbReference>
<feature type="compositionally biased region" description="Basic and acidic residues" evidence="2">
    <location>
        <begin position="71"/>
        <end position="89"/>
    </location>
</feature>
<feature type="compositionally biased region" description="Low complexity" evidence="2">
    <location>
        <begin position="270"/>
        <end position="286"/>
    </location>
</feature>
<feature type="compositionally biased region" description="Low complexity" evidence="2">
    <location>
        <begin position="94"/>
        <end position="115"/>
    </location>
</feature>
<evidence type="ECO:0000313" key="3">
    <source>
        <dbReference type="EMBL" id="GMR52291.1"/>
    </source>
</evidence>
<feature type="compositionally biased region" description="Polar residues" evidence="2">
    <location>
        <begin position="336"/>
        <end position="350"/>
    </location>
</feature>
<feature type="compositionally biased region" description="Polar residues" evidence="2">
    <location>
        <begin position="249"/>
        <end position="265"/>
    </location>
</feature>
<protein>
    <submittedName>
        <fullName evidence="3">Uncharacterized protein</fullName>
    </submittedName>
</protein>
<keyword evidence="1" id="KW-0175">Coiled coil</keyword>
<keyword evidence="4" id="KW-1185">Reference proteome</keyword>
<accession>A0AAN5I6K6</accession>
<feature type="coiled-coil region" evidence="1">
    <location>
        <begin position="693"/>
        <end position="727"/>
    </location>
</feature>
<evidence type="ECO:0000313" key="4">
    <source>
        <dbReference type="Proteomes" id="UP001328107"/>
    </source>
</evidence>
<feature type="compositionally biased region" description="Low complexity" evidence="2">
    <location>
        <begin position="364"/>
        <end position="387"/>
    </location>
</feature>
<feature type="compositionally biased region" description="Polar residues" evidence="2">
    <location>
        <begin position="195"/>
        <end position="214"/>
    </location>
</feature>
<comment type="caution">
    <text evidence="3">The sequence shown here is derived from an EMBL/GenBank/DDBJ whole genome shotgun (WGS) entry which is preliminary data.</text>
</comment>
<dbReference type="Proteomes" id="UP001328107">
    <property type="component" value="Unassembled WGS sequence"/>
</dbReference>
<sequence length="735" mass="80662">MDEEALLGETAGTIGDRLISKQEEDALLNDAEPTTSLSVTTAVTAAVEQIPADPGHAPPKTEAAEVDEDESMQHTDTESNEASETRELENNDLAASSSNSESSSQSPAPTSSSFPNKYWHSMFTTVRKQLAKAEQKKDEHTRKKMNRLMEYSDVQRKRIVVMSNLQTSLDLKVKELTTNYERLAAQQEVSPAVFASSSMQQTPPIESGGIINNNSRKRRGEPVVQPQPIRRSNTGAPAPPPQGLRRRSSNGAPSPVVQQTQLQQHRSMHPQRAATQPTPPAQQRTTVRMRQQPSTPMPDPLPRPGQYQQAPSLGKVGPKGAPATAKTTPAAVAQHANGQRLQQVAQQHQPTPLRAPQHSMNGVAGAAAGPSPSAAALQRAASTALQQSRKRSHPQSQQQLVQQAVAVGSFSGSAAEMTTAQKLYWCALASAVLVPQSEPMTKTLKTLLQQTQHSQRMEIELNLNAADQRPAPTFAPRRIDRNFVVPGPVDKRKIEIKVEKQAMSQPTIRPSKDIPYLTDAESDQFGPQIELNTDHEDFTASGKVSGKIRFIPSVAWPESSARICVCYFIGTRNSEEWTCSDFATVEVSRDDEGHFKEVSVRFILSLGPQYFLAQGNGTTANTLHPLIWKETIGLVAFACAGDSRIRGDEQVYDFGIKKAQAERRKMDRYANNFAGFYQRHAATVEQSASPEARRAVQAQMQQQQQQAHQLQQQLLRLRAQAAAVDDDDDDIAIIE</sequence>
<evidence type="ECO:0000256" key="2">
    <source>
        <dbReference type="SAM" id="MobiDB-lite"/>
    </source>
</evidence>
<feature type="region of interest" description="Disordered" evidence="2">
    <location>
        <begin position="194"/>
        <end position="399"/>
    </location>
</feature>
<proteinExistence type="predicted"/>
<organism evidence="3 4">
    <name type="scientific">Pristionchus mayeri</name>
    <dbReference type="NCBI Taxonomy" id="1317129"/>
    <lineage>
        <taxon>Eukaryota</taxon>
        <taxon>Metazoa</taxon>
        <taxon>Ecdysozoa</taxon>
        <taxon>Nematoda</taxon>
        <taxon>Chromadorea</taxon>
        <taxon>Rhabditida</taxon>
        <taxon>Rhabditina</taxon>
        <taxon>Diplogasteromorpha</taxon>
        <taxon>Diplogasteroidea</taxon>
        <taxon>Neodiplogasteridae</taxon>
        <taxon>Pristionchus</taxon>
    </lineage>
</organism>
<feature type="compositionally biased region" description="Low complexity" evidence="2">
    <location>
        <begin position="318"/>
        <end position="331"/>
    </location>
</feature>